<keyword evidence="2" id="KW-1185">Reference proteome</keyword>
<proteinExistence type="predicted"/>
<evidence type="ECO:0000313" key="2">
    <source>
        <dbReference type="Proteomes" id="UP001642900"/>
    </source>
</evidence>
<dbReference type="InterPro" id="IPR036390">
    <property type="entry name" value="WH_DNA-bd_sf"/>
</dbReference>
<accession>A0A6G4W930</accession>
<reference evidence="1 2" key="1">
    <citation type="submission" date="2020-02" db="EMBL/GenBank/DDBJ databases">
        <title>Genome sequence of strain CCNWXJ40-4.</title>
        <authorList>
            <person name="Gao J."/>
            <person name="Sun J."/>
        </authorList>
    </citation>
    <scope>NUCLEOTIDE SEQUENCE [LARGE SCALE GENOMIC DNA]</scope>
    <source>
        <strain evidence="1 2">CCNWXJ 40-4</strain>
    </source>
</reference>
<dbReference type="SUPFAM" id="SSF46785">
    <property type="entry name" value="Winged helix' DNA-binding domain"/>
    <property type="match status" value="1"/>
</dbReference>
<name>A0A6G4W930_9HYPH</name>
<gene>
    <name evidence="1" type="ORF">G6N73_07925</name>
</gene>
<protein>
    <recommendedName>
        <fullName evidence="3">Nucleotidyltransferase domain-containing protein</fullName>
    </recommendedName>
</protein>
<evidence type="ECO:0000313" key="1">
    <source>
        <dbReference type="EMBL" id="NGO51109.1"/>
    </source>
</evidence>
<organism evidence="1 2">
    <name type="scientific">Allomesorhizobium camelthorni</name>
    <dbReference type="NCBI Taxonomy" id="475069"/>
    <lineage>
        <taxon>Bacteria</taxon>
        <taxon>Pseudomonadati</taxon>
        <taxon>Pseudomonadota</taxon>
        <taxon>Alphaproteobacteria</taxon>
        <taxon>Hyphomicrobiales</taxon>
        <taxon>Phyllobacteriaceae</taxon>
        <taxon>Allomesorhizobium</taxon>
    </lineage>
</organism>
<dbReference type="AlphaFoldDB" id="A0A6G4W930"/>
<sequence length="211" mass="23073">MRNPLTHILGVDSNVAVLRELVRHGGALSASDIQGRSGLSRSGVRLGLISLEKSGIVVSEGSLATRLHRFNTAHFLSPQIAALYVAEKDRFTDIVESIRNSAGTQRSLLRSLWIYGSVARKEDGPESDLDIGLIADKEYLSGLVEAVRENLREPAARLGFLPNVVGLDLEDVSRLARDADPWWLTATLDVVVLAGDRPEEVPVRDRSHNYG</sequence>
<comment type="caution">
    <text evidence="1">The sequence shown here is derived from an EMBL/GenBank/DDBJ whole genome shotgun (WGS) entry which is preliminary data.</text>
</comment>
<dbReference type="Proteomes" id="UP001642900">
    <property type="component" value="Unassembled WGS sequence"/>
</dbReference>
<dbReference type="SUPFAM" id="SSF81301">
    <property type="entry name" value="Nucleotidyltransferase"/>
    <property type="match status" value="1"/>
</dbReference>
<dbReference type="InterPro" id="IPR043519">
    <property type="entry name" value="NT_sf"/>
</dbReference>
<evidence type="ECO:0008006" key="3">
    <source>
        <dbReference type="Google" id="ProtNLM"/>
    </source>
</evidence>
<dbReference type="CDD" id="cd05403">
    <property type="entry name" value="NT_KNTase_like"/>
    <property type="match status" value="1"/>
</dbReference>
<dbReference type="Gene3D" id="3.30.460.10">
    <property type="entry name" value="Beta Polymerase, domain 2"/>
    <property type="match status" value="1"/>
</dbReference>
<dbReference type="EMBL" id="JAAKZF010000006">
    <property type="protein sequence ID" value="NGO51109.1"/>
    <property type="molecule type" value="Genomic_DNA"/>
</dbReference>